<organism evidence="2 3">
    <name type="scientific">Paragonimus westermani</name>
    <dbReference type="NCBI Taxonomy" id="34504"/>
    <lineage>
        <taxon>Eukaryota</taxon>
        <taxon>Metazoa</taxon>
        <taxon>Spiralia</taxon>
        <taxon>Lophotrochozoa</taxon>
        <taxon>Platyhelminthes</taxon>
        <taxon>Trematoda</taxon>
        <taxon>Digenea</taxon>
        <taxon>Plagiorchiida</taxon>
        <taxon>Troglotremata</taxon>
        <taxon>Troglotrematidae</taxon>
        <taxon>Paragonimus</taxon>
    </lineage>
</organism>
<dbReference type="InterPro" id="IPR036259">
    <property type="entry name" value="MFS_trans_sf"/>
</dbReference>
<dbReference type="SUPFAM" id="SSF103473">
    <property type="entry name" value="MFS general substrate transporter"/>
    <property type="match status" value="1"/>
</dbReference>
<feature type="transmembrane region" description="Helical" evidence="1">
    <location>
        <begin position="434"/>
        <end position="456"/>
    </location>
</feature>
<evidence type="ECO:0000313" key="3">
    <source>
        <dbReference type="Proteomes" id="UP000699462"/>
    </source>
</evidence>
<keyword evidence="1" id="KW-0472">Membrane</keyword>
<feature type="transmembrane region" description="Helical" evidence="1">
    <location>
        <begin position="468"/>
        <end position="488"/>
    </location>
</feature>
<keyword evidence="1" id="KW-0812">Transmembrane</keyword>
<sequence>MIETFTWRVALIGLGLIHLHLLAFNLILRPLPPDVCHETDVLIPDHPDLTEATFSPNVKVDPHNLFASVYSLRSLRGNTFNSSVVCNDDGSGLKSEANESGHQGIPTKQIRVVVEFVRMDYNPMLPEKICMHDPILLPVIGANLQKQLEETARKCLLDVDFAFHAIYIPIIFLMGEILAARPLVCSQVMDVGGSSTLNRLLDSQIYVDSQTVTGQVIPKQHLKPLTDSFASSMLEIHDRRLLKQTVRAVLNEARVKVKHATVRLNQRGLFVCPAPIITLIDQTNYIARTTFGSSMLSDYVCFLPCPDMEEQIMLEGSETRKSTPLGSGFMGLQSGEGLQSTLTGPFIKSSAQSKTEYAVASQLTASNRMRSQTKMDTTRRCSRELYVSIISIDRPAQATDILASKLNYEQKMGADEEHREDLSFLANCPIAKPCFLAFLVSRVFTCITDAIMYAHLSNFGIWLEFDSSSAAGLLSFIGMASMIGRLGIGMLGQFAKKAEARLTVGVTLLCGAVAAALLPFFTNYITMAALAFIYGLCISPSFAFSTLITIELLGPVQYTRGMPFMFQFESAGVLIGGPLGGLIKEAANDYTPCFLFAGTSVLTAGLIIIWLALLNNPLIQRCLVLLKHRDPRSMTLDHCSDPNEMNISITEQLNYSNSELNHT</sequence>
<feature type="transmembrane region" description="Helical" evidence="1">
    <location>
        <begin position="564"/>
        <end position="583"/>
    </location>
</feature>
<gene>
    <name evidence="2" type="ORF">P879_05939</name>
</gene>
<dbReference type="PANTHER" id="PTHR11360">
    <property type="entry name" value="MONOCARBOXYLATE TRANSPORTER"/>
    <property type="match status" value="1"/>
</dbReference>
<dbReference type="PANTHER" id="PTHR11360:SF284">
    <property type="entry name" value="EG:103B4.3 PROTEIN-RELATED"/>
    <property type="match status" value="1"/>
</dbReference>
<accession>A0A8T0DFX3</accession>
<dbReference type="EMBL" id="JTDF01005435">
    <property type="protein sequence ID" value="KAF8566236.1"/>
    <property type="molecule type" value="Genomic_DNA"/>
</dbReference>
<evidence type="ECO:0000256" key="1">
    <source>
        <dbReference type="SAM" id="Phobius"/>
    </source>
</evidence>
<dbReference type="Gene3D" id="1.20.1250.20">
    <property type="entry name" value="MFS general substrate transporter like domains"/>
    <property type="match status" value="1"/>
</dbReference>
<dbReference type="Proteomes" id="UP000699462">
    <property type="component" value="Unassembled WGS sequence"/>
</dbReference>
<keyword evidence="1" id="KW-1133">Transmembrane helix</keyword>
<feature type="transmembrane region" description="Helical" evidence="1">
    <location>
        <begin position="595"/>
        <end position="614"/>
    </location>
</feature>
<feature type="transmembrane region" description="Helical" evidence="1">
    <location>
        <begin position="500"/>
        <end position="521"/>
    </location>
</feature>
<proteinExistence type="predicted"/>
<feature type="transmembrane region" description="Helical" evidence="1">
    <location>
        <begin position="6"/>
        <end position="28"/>
    </location>
</feature>
<reference evidence="2 3" key="1">
    <citation type="submission" date="2019-07" db="EMBL/GenBank/DDBJ databases">
        <title>Annotation for the trematode Paragonimus westermani.</title>
        <authorList>
            <person name="Choi Y.-J."/>
        </authorList>
    </citation>
    <scope>NUCLEOTIDE SEQUENCE [LARGE SCALE GENOMIC DNA]</scope>
    <source>
        <strain evidence="2">180907_Pwestermani</strain>
    </source>
</reference>
<keyword evidence="3" id="KW-1185">Reference proteome</keyword>
<evidence type="ECO:0008006" key="4">
    <source>
        <dbReference type="Google" id="ProtNLM"/>
    </source>
</evidence>
<dbReference type="InterPro" id="IPR050327">
    <property type="entry name" value="Proton-linked_MCT"/>
</dbReference>
<comment type="caution">
    <text evidence="2">The sequence shown here is derived from an EMBL/GenBank/DDBJ whole genome shotgun (WGS) entry which is preliminary data.</text>
</comment>
<dbReference type="GO" id="GO:0008028">
    <property type="term" value="F:monocarboxylic acid transmembrane transporter activity"/>
    <property type="evidence" value="ECO:0007669"/>
    <property type="project" value="TreeGrafter"/>
</dbReference>
<name>A0A8T0DFX3_9TREM</name>
<evidence type="ECO:0000313" key="2">
    <source>
        <dbReference type="EMBL" id="KAF8566236.1"/>
    </source>
</evidence>
<protein>
    <recommendedName>
        <fullName evidence="4">Major facilitator superfamily (MFS) profile domain-containing protein</fullName>
    </recommendedName>
</protein>
<dbReference type="OrthoDB" id="410267at2759"/>
<feature type="transmembrane region" description="Helical" evidence="1">
    <location>
        <begin position="527"/>
        <end position="552"/>
    </location>
</feature>
<dbReference type="AlphaFoldDB" id="A0A8T0DFX3"/>